<keyword evidence="5 11" id="KW-0004">4Fe-4S</keyword>
<dbReference type="InterPro" id="IPR029009">
    <property type="entry name" value="ASB_dom_sf"/>
</dbReference>
<evidence type="ECO:0000256" key="4">
    <source>
        <dbReference type="ARBA" id="ARBA00022432"/>
    </source>
</evidence>
<dbReference type="InterPro" id="IPR004644">
    <property type="entry name" value="Fe-S_L-Ser_mono"/>
</dbReference>
<dbReference type="PANTHER" id="PTHR30182:SF1">
    <property type="entry name" value="L-SERINE DEHYDRATASE 1"/>
    <property type="match status" value="1"/>
</dbReference>
<accession>A0ABS0B2B1</accession>
<evidence type="ECO:0000256" key="9">
    <source>
        <dbReference type="ARBA" id="ARBA00023239"/>
    </source>
</evidence>
<comment type="cofactor">
    <cofactor evidence="1 11">
        <name>[4Fe-4S] cluster</name>
        <dbReference type="ChEBI" id="CHEBI:49883"/>
    </cofactor>
</comment>
<dbReference type="Proteomes" id="UP001429984">
    <property type="component" value="Unassembled WGS sequence"/>
</dbReference>
<evidence type="ECO:0000256" key="2">
    <source>
        <dbReference type="ARBA" id="ARBA00004742"/>
    </source>
</evidence>
<evidence type="ECO:0000256" key="10">
    <source>
        <dbReference type="ARBA" id="ARBA00049406"/>
    </source>
</evidence>
<dbReference type="Pfam" id="PF03315">
    <property type="entry name" value="SDH_beta"/>
    <property type="match status" value="1"/>
</dbReference>
<feature type="domain" description="Serine dehydratase-like alpha subunit" evidence="12">
    <location>
        <begin position="189"/>
        <end position="454"/>
    </location>
</feature>
<dbReference type="GO" id="GO:0003941">
    <property type="term" value="F:L-serine ammonia-lyase activity"/>
    <property type="evidence" value="ECO:0007669"/>
    <property type="project" value="UniProtKB-EC"/>
</dbReference>
<dbReference type="NCBIfam" id="TIGR00720">
    <property type="entry name" value="sda_mono"/>
    <property type="match status" value="1"/>
</dbReference>
<name>A0ABS0B2B1_9GAMM</name>
<organism evidence="14 15">
    <name type="scientific">Lysobacter niastensis</name>
    <dbReference type="NCBI Taxonomy" id="380629"/>
    <lineage>
        <taxon>Bacteria</taxon>
        <taxon>Pseudomonadati</taxon>
        <taxon>Pseudomonadota</taxon>
        <taxon>Gammaproteobacteria</taxon>
        <taxon>Lysobacterales</taxon>
        <taxon>Lysobacteraceae</taxon>
        <taxon>Lysobacter</taxon>
    </lineage>
</organism>
<evidence type="ECO:0000256" key="6">
    <source>
        <dbReference type="ARBA" id="ARBA00022723"/>
    </source>
</evidence>
<comment type="caution">
    <text evidence="14">The sequence shown here is derived from an EMBL/GenBank/DDBJ whole genome shotgun (WGS) entry which is preliminary data.</text>
</comment>
<evidence type="ECO:0000256" key="3">
    <source>
        <dbReference type="ARBA" id="ARBA00008636"/>
    </source>
</evidence>
<evidence type="ECO:0000256" key="5">
    <source>
        <dbReference type="ARBA" id="ARBA00022485"/>
    </source>
</evidence>
<dbReference type="Pfam" id="PF03313">
    <property type="entry name" value="SDH_alpha"/>
    <property type="match status" value="1"/>
</dbReference>
<gene>
    <name evidence="14" type="ORF">IU514_01130</name>
</gene>
<dbReference type="EC" id="4.3.1.17" evidence="11"/>
<evidence type="ECO:0000256" key="7">
    <source>
        <dbReference type="ARBA" id="ARBA00023004"/>
    </source>
</evidence>
<feature type="domain" description="Serine dehydratase beta chain" evidence="13">
    <location>
        <begin position="4"/>
        <end position="158"/>
    </location>
</feature>
<keyword evidence="4 11" id="KW-0312">Gluconeogenesis</keyword>
<evidence type="ECO:0000256" key="1">
    <source>
        <dbReference type="ARBA" id="ARBA00001966"/>
    </source>
</evidence>
<dbReference type="SUPFAM" id="SSF143548">
    <property type="entry name" value="Serine metabolism enzymes domain"/>
    <property type="match status" value="1"/>
</dbReference>
<reference evidence="14 15" key="1">
    <citation type="submission" date="2020-11" db="EMBL/GenBank/DDBJ databases">
        <title>Draft Genome Sequence and Secondary Metabolite Biosynthetic Potential of the Lysobacter niastensis Type strain DSM 18481.</title>
        <authorList>
            <person name="Turrini P."/>
            <person name="Artuso I."/>
            <person name="Tescari M."/>
            <person name="Lugli G.A."/>
            <person name="Frangipani E."/>
            <person name="Ventura M."/>
            <person name="Visca P."/>
        </authorList>
    </citation>
    <scope>NUCLEOTIDE SEQUENCE [LARGE SCALE GENOMIC DNA]</scope>
    <source>
        <strain evidence="14 15">DSM 18481</strain>
    </source>
</reference>
<dbReference type="Gene3D" id="3.30.1330.90">
    <property type="entry name" value="D-3-phosphoglycerate dehydrogenase, domain 3"/>
    <property type="match status" value="1"/>
</dbReference>
<dbReference type="RefSeq" id="WP_194929226.1">
    <property type="nucleotide sequence ID" value="NZ_JADLZT010000001.1"/>
</dbReference>
<evidence type="ECO:0000259" key="12">
    <source>
        <dbReference type="Pfam" id="PF03313"/>
    </source>
</evidence>
<keyword evidence="8 11" id="KW-0411">Iron-sulfur</keyword>
<proteinExistence type="inferred from homology"/>
<evidence type="ECO:0000256" key="8">
    <source>
        <dbReference type="ARBA" id="ARBA00023014"/>
    </source>
</evidence>
<evidence type="ECO:0000259" key="13">
    <source>
        <dbReference type="Pfam" id="PF03315"/>
    </source>
</evidence>
<dbReference type="InterPro" id="IPR005130">
    <property type="entry name" value="Ser_deHydtase-like_asu"/>
</dbReference>
<protein>
    <recommendedName>
        <fullName evidence="11">L-serine dehydratase</fullName>
        <ecNumber evidence="11">4.3.1.17</ecNumber>
    </recommendedName>
</protein>
<comment type="similarity">
    <text evidence="3 11">Belongs to the iron-sulfur dependent L-serine dehydratase family.</text>
</comment>
<sequence>MAVSSFDLFKIGIGPSSSHTVGPMRAAARFVQRWLIENGDLARTARVRAEVFGSLALTGRGHGTDKAVLMGLEGHWPNEIDPDIIPDALERIRGEKRIRLFGQHEVAFEEKHDLIMNKRQKLPFHTNGMRFTAYDADGEVIATRDYYSVGGGFVVNQDEAAEDRIVADTTDLPYPFHSGDELLAQCKQNGLSIAELMYANEQVWRTPEEINAGLDEIWNAMQACMLRGVRAKGTLPGGLHVSRRAPALHNELSSRPEAAMRDPLTTLDWVNLYALAVNEENAAGGRVVTAPTNGAAGIIPSVLHYYDRFCPGANIQGVRTFLLTAAAVGILYKENASISGAEVGCQGEVGVACSMAAAGLTAAIGGTPSQIENAAEIGMEHNLGLTCDPIGGLVQIPCIERNAMGAVKAINASRMAMRGDGKHKVSLDKVIKTMRDTGRDMQDKYKETSRGGLAVNVIEC</sequence>
<dbReference type="InterPro" id="IPR005131">
    <property type="entry name" value="Ser_deHydtase_bsu"/>
</dbReference>
<dbReference type="PANTHER" id="PTHR30182">
    <property type="entry name" value="L-SERINE DEHYDRATASE"/>
    <property type="match status" value="1"/>
</dbReference>
<evidence type="ECO:0000256" key="11">
    <source>
        <dbReference type="RuleBase" id="RU366059"/>
    </source>
</evidence>
<comment type="catalytic activity">
    <reaction evidence="10 11">
        <text>L-serine = pyruvate + NH4(+)</text>
        <dbReference type="Rhea" id="RHEA:19169"/>
        <dbReference type="ChEBI" id="CHEBI:15361"/>
        <dbReference type="ChEBI" id="CHEBI:28938"/>
        <dbReference type="ChEBI" id="CHEBI:33384"/>
        <dbReference type="EC" id="4.3.1.17"/>
    </reaction>
</comment>
<comment type="pathway">
    <text evidence="2">Carbohydrate biosynthesis; gluconeogenesis.</text>
</comment>
<evidence type="ECO:0000313" key="14">
    <source>
        <dbReference type="EMBL" id="MBF6022621.1"/>
    </source>
</evidence>
<keyword evidence="9 11" id="KW-0456">Lyase</keyword>
<evidence type="ECO:0000313" key="15">
    <source>
        <dbReference type="Proteomes" id="UP001429984"/>
    </source>
</evidence>
<dbReference type="InterPro" id="IPR051318">
    <property type="entry name" value="Fe-S_L-Ser"/>
</dbReference>
<keyword evidence="6 11" id="KW-0479">Metal-binding</keyword>
<keyword evidence="7 11" id="KW-0408">Iron</keyword>
<dbReference type="EMBL" id="JADLZT010000001">
    <property type="protein sequence ID" value="MBF6022621.1"/>
    <property type="molecule type" value="Genomic_DNA"/>
</dbReference>
<keyword evidence="15" id="KW-1185">Reference proteome</keyword>